<evidence type="ECO:0000313" key="1">
    <source>
        <dbReference type="EMBL" id="PWR08594.1"/>
    </source>
</evidence>
<accession>A0A317D274</accession>
<reference evidence="1 2" key="1">
    <citation type="submission" date="2018-05" db="EMBL/GenBank/DDBJ databases">
        <title>Micromonospora atacamensis sp. nov., a novel actinobacteria isolated from high altitude Atacama Desert soil.</title>
        <authorList>
            <person name="Carro L."/>
            <person name="Golinska P."/>
            <person name="Klenk H.-P."/>
            <person name="Goodfellow M."/>
        </authorList>
    </citation>
    <scope>NUCLEOTIDE SEQUENCE [LARGE SCALE GENOMIC DNA]</scope>
    <source>
        <strain evidence="1 2">5R2A7</strain>
    </source>
</reference>
<evidence type="ECO:0000313" key="2">
    <source>
        <dbReference type="Proteomes" id="UP000245410"/>
    </source>
</evidence>
<dbReference type="GO" id="GO:0008168">
    <property type="term" value="F:methyltransferase activity"/>
    <property type="evidence" value="ECO:0007669"/>
    <property type="project" value="UniProtKB-KW"/>
</dbReference>
<dbReference type="EMBL" id="QGKR01000196">
    <property type="protein sequence ID" value="PWR08594.1"/>
    <property type="molecule type" value="Genomic_DNA"/>
</dbReference>
<dbReference type="AlphaFoldDB" id="A0A317D274"/>
<dbReference type="RefSeq" id="WP_109818093.1">
    <property type="nucleotide sequence ID" value="NZ_QGKR01000196.1"/>
</dbReference>
<dbReference type="InterPro" id="IPR029063">
    <property type="entry name" value="SAM-dependent_MTases_sf"/>
</dbReference>
<name>A0A317D274_9ACTN</name>
<keyword evidence="1" id="KW-0489">Methyltransferase</keyword>
<dbReference type="Proteomes" id="UP000245410">
    <property type="component" value="Unassembled WGS sequence"/>
</dbReference>
<organism evidence="1 2">
    <name type="scientific">Micromonospora acroterricola</name>
    <dbReference type="NCBI Taxonomy" id="2202421"/>
    <lineage>
        <taxon>Bacteria</taxon>
        <taxon>Bacillati</taxon>
        <taxon>Actinomycetota</taxon>
        <taxon>Actinomycetes</taxon>
        <taxon>Micromonosporales</taxon>
        <taxon>Micromonosporaceae</taxon>
        <taxon>Micromonospora</taxon>
    </lineage>
</organism>
<dbReference type="GO" id="GO:0032259">
    <property type="term" value="P:methylation"/>
    <property type="evidence" value="ECO:0007669"/>
    <property type="project" value="UniProtKB-KW"/>
</dbReference>
<gene>
    <name evidence="1" type="ORF">DKT68_15375</name>
</gene>
<proteinExistence type="predicted"/>
<keyword evidence="2" id="KW-1185">Reference proteome</keyword>
<dbReference type="CDD" id="cd02440">
    <property type="entry name" value="AdoMet_MTases"/>
    <property type="match status" value="1"/>
</dbReference>
<dbReference type="OrthoDB" id="3476156at2"/>
<comment type="caution">
    <text evidence="1">The sequence shown here is derived from an EMBL/GenBank/DDBJ whole genome shotgun (WGS) entry which is preliminary data.</text>
</comment>
<dbReference type="SUPFAM" id="SSF53335">
    <property type="entry name" value="S-adenosyl-L-methionine-dependent methyltransferases"/>
    <property type="match status" value="1"/>
</dbReference>
<dbReference type="Gene3D" id="3.40.50.150">
    <property type="entry name" value="Vaccinia Virus protein VP39"/>
    <property type="match status" value="1"/>
</dbReference>
<sequence>MKPRLLDLCCCQGGAARGYANAGFDVVGWDTDPQPRYPYEFHQGDALAVLRDRAYVQSFDAIHASWPCQFFKKGTLRTVKPALDLVTPGRELMLTYDMPWVIENVMEASLDRARSIVLCGEMFGLRTIRHRRFEPSPGLTLVAPRHERHKRRTAHSRRREMWERGYHASFTGDIGTYAGPEGMGIDWMTGNGLSEAIPPAYTWFVGMQLMNVLTTTALARAKGDQLDMVSAP</sequence>
<protein>
    <submittedName>
        <fullName evidence="1">DNA cytosine methyltransferase</fullName>
    </submittedName>
</protein>
<keyword evidence="1" id="KW-0808">Transferase</keyword>